<evidence type="ECO:0000313" key="2">
    <source>
        <dbReference type="Proteomes" id="UP001066276"/>
    </source>
</evidence>
<dbReference type="EMBL" id="JANPWB010000015">
    <property type="protein sequence ID" value="KAJ1092298.1"/>
    <property type="molecule type" value="Genomic_DNA"/>
</dbReference>
<evidence type="ECO:0000313" key="1">
    <source>
        <dbReference type="EMBL" id="KAJ1092298.1"/>
    </source>
</evidence>
<reference evidence="1" key="1">
    <citation type="journal article" date="2022" name="bioRxiv">
        <title>Sequencing and chromosome-scale assembly of the giantPleurodeles waltlgenome.</title>
        <authorList>
            <person name="Brown T."/>
            <person name="Elewa A."/>
            <person name="Iarovenko S."/>
            <person name="Subramanian E."/>
            <person name="Araus A.J."/>
            <person name="Petzold A."/>
            <person name="Susuki M."/>
            <person name="Suzuki K.-i.T."/>
            <person name="Hayashi T."/>
            <person name="Toyoda A."/>
            <person name="Oliveira C."/>
            <person name="Osipova E."/>
            <person name="Leigh N.D."/>
            <person name="Simon A."/>
            <person name="Yun M.H."/>
        </authorList>
    </citation>
    <scope>NUCLEOTIDE SEQUENCE</scope>
    <source>
        <strain evidence="1">20211129_DDA</strain>
        <tissue evidence="1">Liver</tissue>
    </source>
</reference>
<keyword evidence="2" id="KW-1185">Reference proteome</keyword>
<dbReference type="AlphaFoldDB" id="A0AAV7LS24"/>
<name>A0AAV7LS24_PLEWA</name>
<accession>A0AAV7LS24</accession>
<sequence length="104" mass="11764">MGRIHIKLQEFQELARTEIQHVGKYATARVYGEGDRPGRVLANLLRPHRNSNAITKVVAADGSELDDPALIAQRFRDYYQDLYTSRVTSTPEAVLDYLTHIALP</sequence>
<protein>
    <submittedName>
        <fullName evidence="1">Uncharacterized protein</fullName>
    </submittedName>
</protein>
<dbReference type="Proteomes" id="UP001066276">
    <property type="component" value="Chromosome 11"/>
</dbReference>
<comment type="caution">
    <text evidence="1">The sequence shown here is derived from an EMBL/GenBank/DDBJ whole genome shotgun (WGS) entry which is preliminary data.</text>
</comment>
<gene>
    <name evidence="1" type="ORF">NDU88_005409</name>
</gene>
<organism evidence="1 2">
    <name type="scientific">Pleurodeles waltl</name>
    <name type="common">Iberian ribbed newt</name>
    <dbReference type="NCBI Taxonomy" id="8319"/>
    <lineage>
        <taxon>Eukaryota</taxon>
        <taxon>Metazoa</taxon>
        <taxon>Chordata</taxon>
        <taxon>Craniata</taxon>
        <taxon>Vertebrata</taxon>
        <taxon>Euteleostomi</taxon>
        <taxon>Amphibia</taxon>
        <taxon>Batrachia</taxon>
        <taxon>Caudata</taxon>
        <taxon>Salamandroidea</taxon>
        <taxon>Salamandridae</taxon>
        <taxon>Pleurodelinae</taxon>
        <taxon>Pleurodeles</taxon>
    </lineage>
</organism>
<proteinExistence type="predicted"/>